<keyword evidence="2" id="KW-1185">Reference proteome</keyword>
<gene>
    <name evidence="1" type="ORF">GCM10009097_13030</name>
</gene>
<reference evidence="1 2" key="1">
    <citation type="journal article" date="2019" name="Int. J. Syst. Evol. Microbiol.">
        <title>The Global Catalogue of Microorganisms (GCM) 10K type strain sequencing project: providing services to taxonomists for standard genome sequencing and annotation.</title>
        <authorList>
            <consortium name="The Broad Institute Genomics Platform"/>
            <consortium name="The Broad Institute Genome Sequencing Center for Infectious Disease"/>
            <person name="Wu L."/>
            <person name="Ma J."/>
        </authorList>
    </citation>
    <scope>NUCLEOTIDE SEQUENCE [LARGE SCALE GENOMIC DNA]</scope>
    <source>
        <strain evidence="1 2">JCM 14330</strain>
    </source>
</reference>
<proteinExistence type="predicted"/>
<dbReference type="Proteomes" id="UP001501706">
    <property type="component" value="Unassembled WGS sequence"/>
</dbReference>
<organism evidence="1 2">
    <name type="scientific">Pigmentiphaga daeguensis</name>
    <dbReference type="NCBI Taxonomy" id="414049"/>
    <lineage>
        <taxon>Bacteria</taxon>
        <taxon>Pseudomonadati</taxon>
        <taxon>Pseudomonadota</taxon>
        <taxon>Betaproteobacteria</taxon>
        <taxon>Burkholderiales</taxon>
        <taxon>Alcaligenaceae</taxon>
        <taxon>Pigmentiphaga</taxon>
    </lineage>
</organism>
<comment type="caution">
    <text evidence="1">The sequence shown here is derived from an EMBL/GenBank/DDBJ whole genome shotgun (WGS) entry which is preliminary data.</text>
</comment>
<sequence>MLRLRCWGIEKGDSYVLGAALQLQDDPIRIDVPRDRKGSDGLKDWSG</sequence>
<name>A0ABN1BHU0_9BURK</name>
<accession>A0ABN1BHU0</accession>
<dbReference type="EMBL" id="BAAAEN010000003">
    <property type="protein sequence ID" value="GAA0498106.1"/>
    <property type="molecule type" value="Genomic_DNA"/>
</dbReference>
<evidence type="ECO:0000313" key="2">
    <source>
        <dbReference type="Proteomes" id="UP001501706"/>
    </source>
</evidence>
<evidence type="ECO:0000313" key="1">
    <source>
        <dbReference type="EMBL" id="GAA0498106.1"/>
    </source>
</evidence>
<protein>
    <submittedName>
        <fullName evidence="1">Uncharacterized protein</fullName>
    </submittedName>
</protein>
<dbReference type="RefSeq" id="WP_243724544.1">
    <property type="nucleotide sequence ID" value="NZ_BAAAEN010000003.1"/>
</dbReference>